<sequence length="176" mass="18161">MILIAIPSILTALSGIVQAQSNTVTFNGEVVATTCNPAVANGNYTVTLDQVAQSTLTSNGVGRYSALSVPFSIQVLNCPAGVNSVGVVLDSDVHDAATGNLSDMTIYGSNAVQIRIMDGTTAAQQIVVGATDPVTYVAVSNGAATVPMAVYYYVKDATNVKVGKIRAVASYTLRIQ</sequence>
<protein>
    <recommendedName>
        <fullName evidence="3">Fimbrial-type adhesion domain-containing protein</fullName>
    </recommendedName>
</protein>
<dbReference type="InterPro" id="IPR008966">
    <property type="entry name" value="Adhesion_dom_sf"/>
</dbReference>
<dbReference type="Proteomes" id="UP000064029">
    <property type="component" value="Unassembled WGS sequence"/>
</dbReference>
<dbReference type="InterPro" id="IPR050263">
    <property type="entry name" value="Bact_Fimbrial_Adh_Pro"/>
</dbReference>
<evidence type="ECO:0000259" key="3">
    <source>
        <dbReference type="Pfam" id="PF00419"/>
    </source>
</evidence>
<feature type="signal peptide" evidence="2">
    <location>
        <begin position="1"/>
        <end position="19"/>
    </location>
</feature>
<evidence type="ECO:0000256" key="2">
    <source>
        <dbReference type="SAM" id="SignalP"/>
    </source>
</evidence>
<organism evidence="4 5">
    <name type="scientific">Burkholderia ubonensis</name>
    <dbReference type="NCBI Taxonomy" id="101571"/>
    <lineage>
        <taxon>Bacteria</taxon>
        <taxon>Pseudomonadati</taxon>
        <taxon>Pseudomonadota</taxon>
        <taxon>Betaproteobacteria</taxon>
        <taxon>Burkholderiales</taxon>
        <taxon>Burkholderiaceae</taxon>
        <taxon>Burkholderia</taxon>
        <taxon>Burkholderia cepacia complex</taxon>
    </lineage>
</organism>
<gene>
    <name evidence="4" type="ORF">WJ33_01625</name>
</gene>
<name>A0A118I0B7_9BURK</name>
<dbReference type="Pfam" id="PF00419">
    <property type="entry name" value="Fimbrial"/>
    <property type="match status" value="1"/>
</dbReference>
<comment type="caution">
    <text evidence="4">The sequence shown here is derived from an EMBL/GenBank/DDBJ whole genome shotgun (WGS) entry which is preliminary data.</text>
</comment>
<feature type="chain" id="PRO_5007159309" description="Fimbrial-type adhesion domain-containing protein" evidence="2">
    <location>
        <begin position="20"/>
        <end position="176"/>
    </location>
</feature>
<dbReference type="SUPFAM" id="SSF49401">
    <property type="entry name" value="Bacterial adhesins"/>
    <property type="match status" value="1"/>
</dbReference>
<dbReference type="PANTHER" id="PTHR33420:SF3">
    <property type="entry name" value="FIMBRIAL SUBUNIT ELFA"/>
    <property type="match status" value="1"/>
</dbReference>
<reference evidence="4 5" key="1">
    <citation type="submission" date="2015-11" db="EMBL/GenBank/DDBJ databases">
        <title>Expanding the genomic diversity of Burkholderia species for the development of highly accurate diagnostics.</title>
        <authorList>
            <person name="Sahl J."/>
            <person name="Keim P."/>
            <person name="Wagner D."/>
        </authorList>
    </citation>
    <scope>NUCLEOTIDE SEQUENCE [LARGE SCALE GENOMIC DNA]</scope>
    <source>
        <strain evidence="4 5">MSMB2036</strain>
    </source>
</reference>
<keyword evidence="1 2" id="KW-0732">Signal</keyword>
<evidence type="ECO:0000313" key="5">
    <source>
        <dbReference type="Proteomes" id="UP000064029"/>
    </source>
</evidence>
<dbReference type="EMBL" id="LOXM01000001">
    <property type="protein sequence ID" value="KVG77028.1"/>
    <property type="molecule type" value="Genomic_DNA"/>
</dbReference>
<evidence type="ECO:0000256" key="1">
    <source>
        <dbReference type="ARBA" id="ARBA00022729"/>
    </source>
</evidence>
<dbReference type="GO" id="GO:0043709">
    <property type="term" value="P:cell adhesion involved in single-species biofilm formation"/>
    <property type="evidence" value="ECO:0007669"/>
    <property type="project" value="TreeGrafter"/>
</dbReference>
<dbReference type="Gene3D" id="2.60.40.1090">
    <property type="entry name" value="Fimbrial-type adhesion domain"/>
    <property type="match status" value="1"/>
</dbReference>
<dbReference type="AlphaFoldDB" id="A0A118I0B7"/>
<evidence type="ECO:0000313" key="4">
    <source>
        <dbReference type="EMBL" id="KVG77028.1"/>
    </source>
</evidence>
<dbReference type="InterPro" id="IPR036937">
    <property type="entry name" value="Adhesion_dom_fimbrial_sf"/>
</dbReference>
<dbReference type="GO" id="GO:0009289">
    <property type="term" value="C:pilus"/>
    <property type="evidence" value="ECO:0007669"/>
    <property type="project" value="InterPro"/>
</dbReference>
<dbReference type="InterPro" id="IPR000259">
    <property type="entry name" value="Adhesion_dom_fimbrial"/>
</dbReference>
<dbReference type="PANTHER" id="PTHR33420">
    <property type="entry name" value="FIMBRIAL SUBUNIT ELFA-RELATED"/>
    <property type="match status" value="1"/>
</dbReference>
<accession>A0A118I0B7</accession>
<proteinExistence type="predicted"/>
<feature type="domain" description="Fimbrial-type adhesion" evidence="3">
    <location>
        <begin position="25"/>
        <end position="176"/>
    </location>
</feature>